<reference evidence="2" key="1">
    <citation type="submission" date="2023-07" db="EMBL/GenBank/DDBJ databases">
        <title>30 novel species of actinomycetes from the DSMZ collection.</title>
        <authorList>
            <person name="Nouioui I."/>
        </authorList>
    </citation>
    <scope>NUCLEOTIDE SEQUENCE [LARGE SCALE GENOMIC DNA]</scope>
    <source>
        <strain evidence="2">DSM 45834</strain>
    </source>
</reference>
<evidence type="ECO:0000313" key="1">
    <source>
        <dbReference type="EMBL" id="MDT0353043.1"/>
    </source>
</evidence>
<proteinExistence type="predicted"/>
<sequence length="159" mass="16049">MRFVDDLDASEAVGTVTGPHAASAGAYLGDGRLGGRPDGRDLRSEALALQHTVLGAALRTGAVTPEDRASVGVSDNAFAAALTEYLVALPPSQGPVNFVTASANGQRDAVKTAILNAPEPVQIPVTSDAWDNAAAQASDAVNQAGTEVRTALTAAAATR</sequence>
<dbReference type="RefSeq" id="WP_311559557.1">
    <property type="nucleotide sequence ID" value="NZ_JAVREJ010000025.1"/>
</dbReference>
<dbReference type="Proteomes" id="UP001183202">
    <property type="component" value="Unassembled WGS sequence"/>
</dbReference>
<gene>
    <name evidence="1" type="ORF">RM445_26365</name>
</gene>
<accession>A0ABU2NGE7</accession>
<dbReference type="EMBL" id="JAVREJ010000025">
    <property type="protein sequence ID" value="MDT0353043.1"/>
    <property type="molecule type" value="Genomic_DNA"/>
</dbReference>
<organism evidence="1 2">
    <name type="scientific">Pseudonocardia charpentierae</name>
    <dbReference type="NCBI Taxonomy" id="3075545"/>
    <lineage>
        <taxon>Bacteria</taxon>
        <taxon>Bacillati</taxon>
        <taxon>Actinomycetota</taxon>
        <taxon>Actinomycetes</taxon>
        <taxon>Pseudonocardiales</taxon>
        <taxon>Pseudonocardiaceae</taxon>
        <taxon>Pseudonocardia</taxon>
    </lineage>
</organism>
<protein>
    <submittedName>
        <fullName evidence="1">Uncharacterized protein</fullName>
    </submittedName>
</protein>
<name>A0ABU2NGE7_9PSEU</name>
<comment type="caution">
    <text evidence="1">The sequence shown here is derived from an EMBL/GenBank/DDBJ whole genome shotgun (WGS) entry which is preliminary data.</text>
</comment>
<keyword evidence="2" id="KW-1185">Reference proteome</keyword>
<evidence type="ECO:0000313" key="2">
    <source>
        <dbReference type="Proteomes" id="UP001183202"/>
    </source>
</evidence>